<gene>
    <name evidence="2" type="ORF">GGR90_002664</name>
</gene>
<feature type="transmembrane region" description="Helical" evidence="1">
    <location>
        <begin position="6"/>
        <end position="24"/>
    </location>
</feature>
<comment type="caution">
    <text evidence="2">The sequence shown here is derived from an EMBL/GenBank/DDBJ whole genome shotgun (WGS) entry which is preliminary data.</text>
</comment>
<dbReference type="AlphaFoldDB" id="A0A7X6B957"/>
<keyword evidence="1" id="KW-0812">Transmembrane</keyword>
<dbReference type="RefSeq" id="WP_167921909.1">
    <property type="nucleotide sequence ID" value="NZ_JAATIT010000003.1"/>
</dbReference>
<accession>A0A7X6B957</accession>
<keyword evidence="3" id="KW-1185">Reference proteome</keyword>
<sequence length="91" mass="9390">MDLGQWALIGWVTSVGLCAFLACFNSTSSGKSGVGTWLKANIPGLALAALGAVFAGKHESMLTIWAIALLPGLIGGSFGLLIGWRLGSDRK</sequence>
<keyword evidence="1" id="KW-1133">Transmembrane helix</keyword>
<dbReference type="Proteomes" id="UP000535078">
    <property type="component" value="Unassembled WGS sequence"/>
</dbReference>
<protein>
    <submittedName>
        <fullName evidence="2">Uncharacterized protein</fullName>
    </submittedName>
</protein>
<name>A0A7X6B957_9SPHN</name>
<organism evidence="2 3">
    <name type="scientific">Sphingopyxis italica</name>
    <dbReference type="NCBI Taxonomy" id="1129133"/>
    <lineage>
        <taxon>Bacteria</taxon>
        <taxon>Pseudomonadati</taxon>
        <taxon>Pseudomonadota</taxon>
        <taxon>Alphaproteobacteria</taxon>
        <taxon>Sphingomonadales</taxon>
        <taxon>Sphingomonadaceae</taxon>
        <taxon>Sphingopyxis</taxon>
    </lineage>
</organism>
<proteinExistence type="predicted"/>
<feature type="transmembrane region" description="Helical" evidence="1">
    <location>
        <begin position="36"/>
        <end position="56"/>
    </location>
</feature>
<evidence type="ECO:0000256" key="1">
    <source>
        <dbReference type="SAM" id="Phobius"/>
    </source>
</evidence>
<feature type="transmembrane region" description="Helical" evidence="1">
    <location>
        <begin position="62"/>
        <end position="84"/>
    </location>
</feature>
<evidence type="ECO:0000313" key="2">
    <source>
        <dbReference type="EMBL" id="NJB90470.1"/>
    </source>
</evidence>
<keyword evidence="1" id="KW-0472">Membrane</keyword>
<evidence type="ECO:0000313" key="3">
    <source>
        <dbReference type="Proteomes" id="UP000535078"/>
    </source>
</evidence>
<dbReference type="EMBL" id="JAATIT010000003">
    <property type="protein sequence ID" value="NJB90470.1"/>
    <property type="molecule type" value="Genomic_DNA"/>
</dbReference>
<reference evidence="2 3" key="1">
    <citation type="submission" date="2020-03" db="EMBL/GenBank/DDBJ databases">
        <title>Genomic Encyclopedia of Type Strains, Phase IV (KMG-IV): sequencing the most valuable type-strain genomes for metagenomic binning, comparative biology and taxonomic classification.</title>
        <authorList>
            <person name="Goeker M."/>
        </authorList>
    </citation>
    <scope>NUCLEOTIDE SEQUENCE [LARGE SCALE GENOMIC DNA]</scope>
    <source>
        <strain evidence="2 3">DSM 25229</strain>
    </source>
</reference>